<evidence type="ECO:0000256" key="3">
    <source>
        <dbReference type="ARBA" id="ARBA00022485"/>
    </source>
</evidence>
<dbReference type="GO" id="GO:0047134">
    <property type="term" value="F:protein-disulfide reductase [NAD(P)H] activity"/>
    <property type="evidence" value="ECO:0007669"/>
    <property type="project" value="TreeGrafter"/>
</dbReference>
<comment type="subcellular location">
    <subcellularLocation>
        <location evidence="1 11">Cytoplasm</location>
    </subcellularLocation>
</comment>
<keyword evidence="7 11" id="KW-0805">Transcription regulation</keyword>
<dbReference type="GO" id="GO:0003677">
    <property type="term" value="F:DNA binding"/>
    <property type="evidence" value="ECO:0007669"/>
    <property type="project" value="UniProtKB-UniRule"/>
</dbReference>
<evidence type="ECO:0000256" key="10">
    <source>
        <dbReference type="ARBA" id="ARBA00023163"/>
    </source>
</evidence>
<evidence type="ECO:0000256" key="4">
    <source>
        <dbReference type="ARBA" id="ARBA00022723"/>
    </source>
</evidence>
<keyword evidence="6 11" id="KW-0411">Iron-sulfur</keyword>
<dbReference type="GO" id="GO:0005737">
    <property type="term" value="C:cytoplasm"/>
    <property type="evidence" value="ECO:0007669"/>
    <property type="project" value="UniProtKB-SubCell"/>
</dbReference>
<accession>A0A7W7RUQ8</accession>
<dbReference type="GO" id="GO:0051539">
    <property type="term" value="F:4 iron, 4 sulfur cluster binding"/>
    <property type="evidence" value="ECO:0007669"/>
    <property type="project" value="UniProtKB-UniRule"/>
</dbReference>
<keyword evidence="9 11" id="KW-1015">Disulfide bond</keyword>
<evidence type="ECO:0000256" key="8">
    <source>
        <dbReference type="ARBA" id="ARBA00023125"/>
    </source>
</evidence>
<evidence type="ECO:0000313" key="14">
    <source>
        <dbReference type="Proteomes" id="UP000534286"/>
    </source>
</evidence>
<feature type="binding site" evidence="11">
    <location>
        <position position="68"/>
    </location>
    <ligand>
        <name>[4Fe-4S] cluster</name>
        <dbReference type="ChEBI" id="CHEBI:49883"/>
    </ligand>
</feature>
<keyword evidence="5 11" id="KW-0408">Iron</keyword>
<feature type="binding site" evidence="11">
    <location>
        <position position="26"/>
    </location>
    <ligand>
        <name>[4Fe-4S] cluster</name>
        <dbReference type="ChEBI" id="CHEBI:49883"/>
    </ligand>
</feature>
<feature type="domain" description="4Fe-4S Wbl-type" evidence="12">
    <location>
        <begin position="25"/>
        <end position="92"/>
    </location>
</feature>
<dbReference type="RefSeq" id="WP_184754737.1">
    <property type="nucleotide sequence ID" value="NZ_BAABEK010000011.1"/>
</dbReference>
<comment type="function">
    <text evidence="11">Acts as a transcriptional regulator. Probably redox-responsive. The apo- but not holo-form probably binds DNA.</text>
</comment>
<dbReference type="Pfam" id="PF02467">
    <property type="entry name" value="Whib"/>
    <property type="match status" value="1"/>
</dbReference>
<evidence type="ECO:0000256" key="7">
    <source>
        <dbReference type="ARBA" id="ARBA00023015"/>
    </source>
</evidence>
<evidence type="ECO:0000313" key="13">
    <source>
        <dbReference type="EMBL" id="MBB4938586.1"/>
    </source>
</evidence>
<evidence type="ECO:0000256" key="5">
    <source>
        <dbReference type="ARBA" id="ARBA00023004"/>
    </source>
</evidence>
<dbReference type="GO" id="GO:0045892">
    <property type="term" value="P:negative regulation of DNA-templated transcription"/>
    <property type="evidence" value="ECO:0007669"/>
    <property type="project" value="TreeGrafter"/>
</dbReference>
<protein>
    <recommendedName>
        <fullName evidence="11">Transcriptional regulator WhiB</fullName>
    </recommendedName>
</protein>
<name>A0A7W7RUQ8_9ACTN</name>
<comment type="caution">
    <text evidence="13">The sequence shown here is derived from an EMBL/GenBank/DDBJ whole genome shotgun (WGS) entry which is preliminary data.</text>
</comment>
<dbReference type="PROSITE" id="PS51674">
    <property type="entry name" value="4FE4S_WBL"/>
    <property type="match status" value="1"/>
</dbReference>
<keyword evidence="10 11" id="KW-0804">Transcription</keyword>
<dbReference type="InterPro" id="IPR034768">
    <property type="entry name" value="4FE4S_WBL"/>
</dbReference>
<dbReference type="GO" id="GO:0046872">
    <property type="term" value="F:metal ion binding"/>
    <property type="evidence" value="ECO:0007669"/>
    <property type="project" value="UniProtKB-KW"/>
</dbReference>
<gene>
    <name evidence="11" type="primary">whiB</name>
    <name evidence="13" type="ORF">FHR32_002891</name>
</gene>
<comment type="PTM">
    <text evidence="11">Upon Fe-S cluster removal intramolecular disulfide bonds are formed.</text>
</comment>
<evidence type="ECO:0000256" key="11">
    <source>
        <dbReference type="HAMAP-Rule" id="MF_01479"/>
    </source>
</evidence>
<keyword evidence="14" id="KW-1185">Reference proteome</keyword>
<organism evidence="13 14">
    <name type="scientific">Streptosporangium album</name>
    <dbReference type="NCBI Taxonomy" id="47479"/>
    <lineage>
        <taxon>Bacteria</taxon>
        <taxon>Bacillati</taxon>
        <taxon>Actinomycetota</taxon>
        <taxon>Actinomycetes</taxon>
        <taxon>Streptosporangiales</taxon>
        <taxon>Streptosporangiaceae</taxon>
        <taxon>Streptosporangium</taxon>
    </lineage>
</organism>
<comment type="cofactor">
    <cofactor evidence="11">
        <name>[4Fe-4S] cluster</name>
        <dbReference type="ChEBI" id="CHEBI:49883"/>
    </cofactor>
    <text evidence="11">Binds 1 [4Fe-4S] cluster per subunit. Following nitrosylation of the [4Fe-4S] cluster binds 1 [4Fe-8(NO)] cluster per subunit.</text>
</comment>
<reference evidence="13 14" key="1">
    <citation type="submission" date="2020-08" db="EMBL/GenBank/DDBJ databases">
        <title>Sequencing the genomes of 1000 actinobacteria strains.</title>
        <authorList>
            <person name="Klenk H.-P."/>
        </authorList>
    </citation>
    <scope>NUCLEOTIDE SEQUENCE [LARGE SCALE GENOMIC DNA]</scope>
    <source>
        <strain evidence="13 14">DSM 43023</strain>
    </source>
</reference>
<evidence type="ECO:0000256" key="2">
    <source>
        <dbReference type="ARBA" id="ARBA00006597"/>
    </source>
</evidence>
<dbReference type="GO" id="GO:0045454">
    <property type="term" value="P:cell redox homeostasis"/>
    <property type="evidence" value="ECO:0007669"/>
    <property type="project" value="TreeGrafter"/>
</dbReference>
<keyword evidence="3 11" id="KW-0004">4Fe-4S</keyword>
<proteinExistence type="inferred from homology"/>
<dbReference type="Proteomes" id="UP000534286">
    <property type="component" value="Unassembled WGS sequence"/>
</dbReference>
<dbReference type="AlphaFoldDB" id="A0A7W7RUQ8"/>
<evidence type="ECO:0000256" key="9">
    <source>
        <dbReference type="ARBA" id="ARBA00023157"/>
    </source>
</evidence>
<keyword evidence="4 11" id="KW-0479">Metal-binding</keyword>
<dbReference type="PANTHER" id="PTHR38839">
    <property type="entry name" value="TRANSCRIPTIONAL REGULATOR WHID-RELATED"/>
    <property type="match status" value="1"/>
</dbReference>
<keyword evidence="11" id="KW-0963">Cytoplasm</keyword>
<comment type="similarity">
    <text evidence="2 11">Belongs to the WhiB family.</text>
</comment>
<evidence type="ECO:0000256" key="6">
    <source>
        <dbReference type="ARBA" id="ARBA00023014"/>
    </source>
</evidence>
<feature type="binding site" evidence="11">
    <location>
        <position position="59"/>
    </location>
    <ligand>
        <name>[4Fe-4S] cluster</name>
        <dbReference type="ChEBI" id="CHEBI:49883"/>
    </ligand>
</feature>
<feature type="binding site" evidence="11">
    <location>
        <position position="62"/>
    </location>
    <ligand>
        <name>[4Fe-4S] cluster</name>
        <dbReference type="ChEBI" id="CHEBI:49883"/>
    </ligand>
</feature>
<evidence type="ECO:0000256" key="1">
    <source>
        <dbReference type="ARBA" id="ARBA00004496"/>
    </source>
</evidence>
<dbReference type="EMBL" id="JACHJU010000001">
    <property type="protein sequence ID" value="MBB4938586.1"/>
    <property type="molecule type" value="Genomic_DNA"/>
</dbReference>
<dbReference type="GO" id="GO:0035731">
    <property type="term" value="F:dinitrosyl-iron complex binding"/>
    <property type="evidence" value="ECO:0007669"/>
    <property type="project" value="UniProtKB-UniRule"/>
</dbReference>
<dbReference type="HAMAP" id="MF_01479">
    <property type="entry name" value="WhiB"/>
    <property type="match status" value="1"/>
</dbReference>
<evidence type="ECO:0000259" key="12">
    <source>
        <dbReference type="PROSITE" id="PS51674"/>
    </source>
</evidence>
<sequence>MNSLRRAYLKRREQLRKAMFAAGPACTGADADLFTAPDVFEPEPDSVRQDREAAAKRICSTCPARSQCLAYALDIRPSEGVWAGLSVGEIRALSLWPVADHVEQEVA</sequence>
<dbReference type="InterPro" id="IPR003482">
    <property type="entry name" value="Whib"/>
</dbReference>
<keyword evidence="8 11" id="KW-0238">DNA-binding</keyword>
<comment type="PTM">
    <text evidence="11">The Fe-S cluster can be nitrosylated by nitric oxide (NO).</text>
</comment>